<evidence type="ECO:0000313" key="15">
    <source>
        <dbReference type="EMBL" id="CAH2283612.1"/>
    </source>
</evidence>
<dbReference type="GO" id="GO:0030586">
    <property type="term" value="F:[methionine synthase] reductase (NADPH) activity"/>
    <property type="evidence" value="ECO:0007669"/>
    <property type="project" value="UniProtKB-EC"/>
</dbReference>
<evidence type="ECO:0000256" key="2">
    <source>
        <dbReference type="ARBA" id="ARBA00001974"/>
    </source>
</evidence>
<evidence type="ECO:0000256" key="3">
    <source>
        <dbReference type="ARBA" id="ARBA00022605"/>
    </source>
</evidence>
<dbReference type="PANTHER" id="PTHR19384">
    <property type="entry name" value="NITRIC OXIDE SYNTHASE-RELATED"/>
    <property type="match status" value="1"/>
</dbReference>
<evidence type="ECO:0000259" key="14">
    <source>
        <dbReference type="PROSITE" id="PS51384"/>
    </source>
</evidence>
<evidence type="ECO:0000256" key="8">
    <source>
        <dbReference type="ARBA" id="ARBA00022857"/>
    </source>
</evidence>
<organism evidence="15 16">
    <name type="scientific">Pelobates cultripes</name>
    <name type="common">Western spadefoot toad</name>
    <dbReference type="NCBI Taxonomy" id="61616"/>
    <lineage>
        <taxon>Eukaryota</taxon>
        <taxon>Metazoa</taxon>
        <taxon>Chordata</taxon>
        <taxon>Craniata</taxon>
        <taxon>Vertebrata</taxon>
        <taxon>Euteleostomi</taxon>
        <taxon>Amphibia</taxon>
        <taxon>Batrachia</taxon>
        <taxon>Anura</taxon>
        <taxon>Pelobatoidea</taxon>
        <taxon>Pelobatidae</taxon>
        <taxon>Pelobates</taxon>
    </lineage>
</organism>
<dbReference type="GO" id="GO:0010181">
    <property type="term" value="F:FMN binding"/>
    <property type="evidence" value="ECO:0007669"/>
    <property type="project" value="InterPro"/>
</dbReference>
<keyword evidence="3" id="KW-0028">Amino-acid biosynthesis</keyword>
<dbReference type="EMBL" id="OW240915">
    <property type="protein sequence ID" value="CAH2283612.1"/>
    <property type="molecule type" value="Genomic_DNA"/>
</dbReference>
<accession>A0AAD1RYG8</accession>
<dbReference type="InterPro" id="IPR001433">
    <property type="entry name" value="OxRdtase_FAD/NAD-bd"/>
</dbReference>
<comment type="cofactor">
    <cofactor evidence="2">
        <name>FAD</name>
        <dbReference type="ChEBI" id="CHEBI:57692"/>
    </cofactor>
</comment>
<evidence type="ECO:0000256" key="9">
    <source>
        <dbReference type="ARBA" id="ARBA00023002"/>
    </source>
</evidence>
<keyword evidence="8" id="KW-0521">NADP</keyword>
<evidence type="ECO:0000256" key="6">
    <source>
        <dbReference type="ARBA" id="ARBA00022691"/>
    </source>
</evidence>
<dbReference type="Gene3D" id="1.20.990.10">
    <property type="entry name" value="NADPH-cytochrome p450 Reductase, Chain A, domain 3"/>
    <property type="match status" value="1"/>
</dbReference>
<keyword evidence="9" id="KW-0560">Oxidoreductase</keyword>
<comment type="cofactor">
    <cofactor evidence="1">
        <name>FMN</name>
        <dbReference type="ChEBI" id="CHEBI:58210"/>
    </cofactor>
</comment>
<keyword evidence="6" id="KW-0949">S-adenosyl-L-methionine</keyword>
<dbReference type="PRINTS" id="PR00371">
    <property type="entry name" value="FPNCR"/>
</dbReference>
<dbReference type="PRINTS" id="PR00369">
    <property type="entry name" value="FLAVODOXIN"/>
</dbReference>
<dbReference type="InterPro" id="IPR003097">
    <property type="entry name" value="CysJ-like_FAD-binding"/>
</dbReference>
<evidence type="ECO:0000256" key="11">
    <source>
        <dbReference type="ARBA" id="ARBA00039088"/>
    </source>
</evidence>
<dbReference type="Gene3D" id="3.40.50.360">
    <property type="match status" value="1"/>
</dbReference>
<proteinExistence type="predicted"/>
<dbReference type="Proteomes" id="UP001295444">
    <property type="component" value="Chromosome 04"/>
</dbReference>
<dbReference type="SUPFAM" id="SSF52218">
    <property type="entry name" value="Flavoproteins"/>
    <property type="match status" value="1"/>
</dbReference>
<dbReference type="InterPro" id="IPR023173">
    <property type="entry name" value="NADPH_Cyt_P450_Rdtase_alpha"/>
</dbReference>
<dbReference type="FunFam" id="1.20.990.10:FF:000007">
    <property type="entry name" value="Methionine synthase reductase"/>
    <property type="match status" value="1"/>
</dbReference>
<protein>
    <recommendedName>
        <fullName evidence="12">Methionine synthase reductase</fullName>
        <ecNumber evidence="11">1.16.1.8</ecNumber>
    </recommendedName>
</protein>
<evidence type="ECO:0000256" key="4">
    <source>
        <dbReference type="ARBA" id="ARBA00022630"/>
    </source>
</evidence>
<dbReference type="InterPro" id="IPR017927">
    <property type="entry name" value="FAD-bd_FR_type"/>
</dbReference>
<evidence type="ECO:0000256" key="1">
    <source>
        <dbReference type="ARBA" id="ARBA00001917"/>
    </source>
</evidence>
<dbReference type="GO" id="GO:0009086">
    <property type="term" value="P:methionine biosynthetic process"/>
    <property type="evidence" value="ECO:0007669"/>
    <property type="project" value="UniProtKB-KW"/>
</dbReference>
<dbReference type="PROSITE" id="PS51384">
    <property type="entry name" value="FAD_FR"/>
    <property type="match status" value="1"/>
</dbReference>
<keyword evidence="10" id="KW-0486">Methionine biosynthesis</keyword>
<dbReference type="SUPFAM" id="SSF52343">
    <property type="entry name" value="Ferredoxin reductase-like, C-terminal NADP-linked domain"/>
    <property type="match status" value="1"/>
</dbReference>
<dbReference type="InterPro" id="IPR008254">
    <property type="entry name" value="Flavodoxin/NO_synth"/>
</dbReference>
<dbReference type="GO" id="GO:0050660">
    <property type="term" value="F:flavin adenine dinucleotide binding"/>
    <property type="evidence" value="ECO:0007669"/>
    <property type="project" value="TreeGrafter"/>
</dbReference>
<dbReference type="Gene3D" id="2.40.30.10">
    <property type="entry name" value="Translation factors"/>
    <property type="match status" value="1"/>
</dbReference>
<evidence type="ECO:0000256" key="12">
    <source>
        <dbReference type="ARBA" id="ARBA00040659"/>
    </source>
</evidence>
<dbReference type="Pfam" id="PF00258">
    <property type="entry name" value="Flavodoxin_1"/>
    <property type="match status" value="1"/>
</dbReference>
<evidence type="ECO:0000256" key="5">
    <source>
        <dbReference type="ARBA" id="ARBA00022643"/>
    </source>
</evidence>
<dbReference type="FunFam" id="3.40.50.360:FF:000059">
    <property type="entry name" value="5-methyltetrahydrofolate-homocysteine methyltransferase reductase"/>
    <property type="match status" value="1"/>
</dbReference>
<dbReference type="AlphaFoldDB" id="A0AAD1RYG8"/>
<dbReference type="Pfam" id="PF00175">
    <property type="entry name" value="NAD_binding_1"/>
    <property type="match status" value="1"/>
</dbReference>
<dbReference type="InterPro" id="IPR001709">
    <property type="entry name" value="Flavoprot_Pyr_Nucl_cyt_Rdtase"/>
</dbReference>
<gene>
    <name evidence="15" type="ORF">PECUL_23A053939</name>
</gene>
<dbReference type="InterPro" id="IPR029039">
    <property type="entry name" value="Flavoprotein-like_sf"/>
</dbReference>
<dbReference type="InterPro" id="IPR039261">
    <property type="entry name" value="FNR_nucleotide-bd"/>
</dbReference>
<dbReference type="CDD" id="cd06203">
    <property type="entry name" value="methionine_synthase_red"/>
    <property type="match status" value="1"/>
</dbReference>
<evidence type="ECO:0000313" key="16">
    <source>
        <dbReference type="Proteomes" id="UP001295444"/>
    </source>
</evidence>
<dbReference type="FunFam" id="3.40.50.80:FF:000018">
    <property type="entry name" value="NADPH--cytochrome P450 reductase"/>
    <property type="match status" value="1"/>
</dbReference>
<feature type="domain" description="Flavodoxin-like" evidence="13">
    <location>
        <begin position="9"/>
        <end position="152"/>
    </location>
</feature>
<evidence type="ECO:0000256" key="7">
    <source>
        <dbReference type="ARBA" id="ARBA00022827"/>
    </source>
</evidence>
<dbReference type="PANTHER" id="PTHR19384:SF84">
    <property type="entry name" value="METHIONINE SYNTHASE REDUCTASE"/>
    <property type="match status" value="1"/>
</dbReference>
<dbReference type="SUPFAM" id="SSF63380">
    <property type="entry name" value="Riboflavin synthase domain-like"/>
    <property type="match status" value="1"/>
</dbReference>
<sequence length="697" mass="77755">MCGAIKRRFLLLYGTQQGQAKAIAEEIGQQADPHGFVADIHSLKNVNKFNLEKEKDPVVVVVSTTGTGDPPDEALKFVKKIKNKELTEDHFAHVRYGLLALGDSEYTYFCNGGKIIDQRLQELGAKKFYGTGYADDCVGLEVVVDPWIEGLWVALKKEIALRTDSQEMDTHTGDLTNVDRKPPDVPGNLDLEIQTLNLETSVLPNCSLNRDVQLETSKAAEPSLVHSVSSLSQCSLNVPALSPPFLDVFISDCEEHEVDPSSLYSEHKVFTVPITHAEKLTAEDAKKTTLMLELDISNSDIQLQPGDSFSIICPNPSSEVNELLMKFGLSEKRNFQISLGIKSDTKKRGASLPSYIPEKCSLQFMLTWCLEIRSVPKKAFLRSLVEHTSDSAEKRRLQELCSKQGSSDYNQFVRDRAIGILDLLAAFPSCKPPLNLLIEHLPKLQARPYSAASSNLFHPGKLRFVFNVVEFSSCSEKPVPRKGVCTGWLSELVHPLYYVKSAQLPEGDLTSETILIPQISIFARPSTSFQLPTDTSAPVIMVGPGTGIAPFIGFLQHRMKLKEVKNGFKFGDTWLFFGCRHHDKDYLFREELSNFVENGVLTCLKVCFSRDSHGSTDELTPRYVQDLLKICSQDIVRILTKENGHLFVCGDAKNMAKDVNEALADILSLELGVDKLEAMKTLAVLREHKRYLQDVWS</sequence>
<keyword evidence="7" id="KW-0274">FAD</keyword>
<reference evidence="15" key="1">
    <citation type="submission" date="2022-03" db="EMBL/GenBank/DDBJ databases">
        <authorList>
            <person name="Alioto T."/>
            <person name="Alioto T."/>
            <person name="Gomez Garrido J."/>
        </authorList>
    </citation>
    <scope>NUCLEOTIDE SEQUENCE</scope>
</reference>
<dbReference type="Pfam" id="PF00667">
    <property type="entry name" value="FAD_binding_1"/>
    <property type="match status" value="1"/>
</dbReference>
<evidence type="ECO:0000256" key="10">
    <source>
        <dbReference type="ARBA" id="ARBA00023167"/>
    </source>
</evidence>
<dbReference type="Gene3D" id="3.40.50.80">
    <property type="entry name" value="Nucleotide-binding domain of ferredoxin-NADP reductase (FNR) module"/>
    <property type="match status" value="1"/>
</dbReference>
<evidence type="ECO:0000259" key="13">
    <source>
        <dbReference type="PROSITE" id="PS50902"/>
    </source>
</evidence>
<dbReference type="InterPro" id="IPR001094">
    <property type="entry name" value="Flavdoxin-like"/>
</dbReference>
<dbReference type="GO" id="GO:0050667">
    <property type="term" value="P:homocysteine metabolic process"/>
    <property type="evidence" value="ECO:0007669"/>
    <property type="project" value="TreeGrafter"/>
</dbReference>
<dbReference type="EC" id="1.16.1.8" evidence="11"/>
<keyword evidence="5" id="KW-0288">FMN</keyword>
<keyword evidence="16" id="KW-1185">Reference proteome</keyword>
<dbReference type="InterPro" id="IPR017938">
    <property type="entry name" value="Riboflavin_synthase-like_b-brl"/>
</dbReference>
<name>A0AAD1RYG8_PELCU</name>
<feature type="domain" description="FAD-binding FR-type" evidence="14">
    <location>
        <begin position="267"/>
        <end position="532"/>
    </location>
</feature>
<keyword evidence="4" id="KW-0285">Flavoprotein</keyword>
<dbReference type="PROSITE" id="PS50902">
    <property type="entry name" value="FLAVODOXIN_LIKE"/>
    <property type="match status" value="1"/>
</dbReference>
<dbReference type="GO" id="GO:0005829">
    <property type="term" value="C:cytosol"/>
    <property type="evidence" value="ECO:0007669"/>
    <property type="project" value="TreeGrafter"/>
</dbReference>